<dbReference type="AlphaFoldDB" id="A0A2T3ZZ24"/>
<evidence type="ECO:0000313" key="3">
    <source>
        <dbReference type="EMBL" id="PTB50066.1"/>
    </source>
</evidence>
<dbReference type="Proteomes" id="UP000241690">
    <property type="component" value="Unassembled WGS sequence"/>
</dbReference>
<sequence length="161" mass="17508">MYKYLGGRTSTATPCGGYISSCTEYPTACFFVSFFFFFFSHSPLLVFLLQAAVASRIHSRSRANLHRLFVALSSHHRPSRESRQAAPKDDGLCWGPASLVAVTVLPSSQDISSICWHVRSAAWTGNGAISSLTQAQGHLDSGNGERPPYAGGKQIPTRVKE</sequence>
<keyword evidence="2" id="KW-0472">Membrane</keyword>
<protein>
    <submittedName>
        <fullName evidence="3">Uncharacterized protein</fullName>
    </submittedName>
</protein>
<reference evidence="3 4" key="1">
    <citation type="submission" date="2016-07" db="EMBL/GenBank/DDBJ databases">
        <title>Multiple horizontal gene transfer events from other fungi enriched the ability of initially mycotrophic Trichoderma (Ascomycota) to feed on dead plant biomass.</title>
        <authorList>
            <consortium name="DOE Joint Genome Institute"/>
            <person name="Aerts A."/>
            <person name="Atanasova L."/>
            <person name="Chenthamara K."/>
            <person name="Zhang J."/>
            <person name="Grujic M."/>
            <person name="Henrissat B."/>
            <person name="Kuo A."/>
            <person name="Salamov A."/>
            <person name="Lipzen A."/>
            <person name="Labutti K."/>
            <person name="Barry K."/>
            <person name="Miao Y."/>
            <person name="Rahimi M.J."/>
            <person name="Shen Q."/>
            <person name="Grigoriev I.V."/>
            <person name="Kubicek C.P."/>
            <person name="Druzhinina I.S."/>
        </authorList>
    </citation>
    <scope>NUCLEOTIDE SEQUENCE [LARGE SCALE GENOMIC DNA]</scope>
    <source>
        <strain evidence="3 4">CBS 226.95</strain>
    </source>
</reference>
<feature type="transmembrane region" description="Helical" evidence="2">
    <location>
        <begin position="30"/>
        <end position="53"/>
    </location>
</feature>
<evidence type="ECO:0000256" key="1">
    <source>
        <dbReference type="SAM" id="MobiDB-lite"/>
    </source>
</evidence>
<dbReference type="EMBL" id="KZ679689">
    <property type="protein sequence ID" value="PTB50066.1"/>
    <property type="molecule type" value="Genomic_DNA"/>
</dbReference>
<dbReference type="GeneID" id="36622424"/>
<proteinExistence type="predicted"/>
<evidence type="ECO:0000313" key="4">
    <source>
        <dbReference type="Proteomes" id="UP000241690"/>
    </source>
</evidence>
<dbReference type="RefSeq" id="XP_024769743.1">
    <property type="nucleotide sequence ID" value="XM_024913860.1"/>
</dbReference>
<keyword evidence="2" id="KW-1133">Transmembrane helix</keyword>
<keyword evidence="4" id="KW-1185">Reference proteome</keyword>
<organism evidence="3 4">
    <name type="scientific">Trichoderma harzianum CBS 226.95</name>
    <dbReference type="NCBI Taxonomy" id="983964"/>
    <lineage>
        <taxon>Eukaryota</taxon>
        <taxon>Fungi</taxon>
        <taxon>Dikarya</taxon>
        <taxon>Ascomycota</taxon>
        <taxon>Pezizomycotina</taxon>
        <taxon>Sordariomycetes</taxon>
        <taxon>Hypocreomycetidae</taxon>
        <taxon>Hypocreales</taxon>
        <taxon>Hypocreaceae</taxon>
        <taxon>Trichoderma</taxon>
    </lineage>
</organism>
<feature type="region of interest" description="Disordered" evidence="1">
    <location>
        <begin position="135"/>
        <end position="161"/>
    </location>
</feature>
<evidence type="ECO:0000256" key="2">
    <source>
        <dbReference type="SAM" id="Phobius"/>
    </source>
</evidence>
<name>A0A2T3ZZ24_TRIHA</name>
<gene>
    <name evidence="3" type="ORF">M431DRAFT_260071</name>
</gene>
<keyword evidence="2" id="KW-0812">Transmembrane</keyword>
<accession>A0A2T3ZZ24</accession>